<name>A0A1Q5PUP3_9ACTO</name>
<evidence type="ECO:0000313" key="1">
    <source>
        <dbReference type="EMBL" id="OKL51301.1"/>
    </source>
</evidence>
<dbReference type="InParanoid" id="A0A1Q5PUP3"/>
<protein>
    <submittedName>
        <fullName evidence="1">Uncharacterized protein</fullName>
    </submittedName>
</protein>
<dbReference type="Proteomes" id="UP000185612">
    <property type="component" value="Unassembled WGS sequence"/>
</dbReference>
<accession>A0A1Q5PUP3</accession>
<keyword evidence="2" id="KW-1185">Reference proteome</keyword>
<sequence length="766" mass="83594">MHIVGVSDLGIDEPRGKVEGKEQRLVPGGSDSDICKLFNNLESARQGELREARKIGESAQVFARLWNADYRSDPQEITSPSTSGRQLPLPSALRAVAKRAGEPVDLLLLGSSFGQRPTTPLAELLADAWSACGDRVRETAGIDLRKCTVFDCQSLVEDEVVGRLAEQLRATAGPIYVAIGAGANTLLVILLRALQENGDRTVELLIPSQAPNEAAEAVSFSHDVDAYRGWTTALGLADLAAVADGALTELEQVTAAAFSEDASWEDRAEALRNIVLADIARGDIGAGLAVRAWVYAGYRARLAPGEKTAEEELQKETHLTLGHHIGWVSKQPEPTFAQQWLLRVKELNQVGKDATHRLMGADSREAQQTRDSVRHLIGGDLPTGLVWPTGDVAFVHAVGPSDKTEHENSVLVNLCNGVCPLDLGLTPGSAETYIHRILLASKDTATVAEQVRREQIAANGWRCDGDGEIIEYGTAFRDLKKADEITARMKVIEKRVYAALEQLEPRVQAVILDVPGEKHAFLAATRAAQRFGARFGLPVTLLSHVKGTDGELQHRTQLHYFVVSPRDREQLLRVAHDCLRRLDLLTVARILRVTGSEFQEVAKQAQELAERMRASLGTEDERAYILAALAGVVVDNENFADWSERDKGRVAVIVGELAAKYLKKSGQKRKKLLQQKSSFPAELKYLWALEEVRNLSPYSHGHSDFAASLQAACEKVGLAGCSYLELLCGAREFLGREHGEDVDWADTFRQLRDCLAGAAAATGTES</sequence>
<proteinExistence type="predicted"/>
<dbReference type="STRING" id="52770.BSZ40_08310"/>
<dbReference type="AlphaFoldDB" id="A0A1Q5PUP3"/>
<evidence type="ECO:0000313" key="2">
    <source>
        <dbReference type="Proteomes" id="UP000185612"/>
    </source>
</evidence>
<dbReference type="EMBL" id="MQVS01000008">
    <property type="protein sequence ID" value="OKL51301.1"/>
    <property type="molecule type" value="Genomic_DNA"/>
</dbReference>
<reference evidence="2" key="1">
    <citation type="submission" date="2016-12" db="EMBL/GenBank/DDBJ databases">
        <authorList>
            <person name="Meng X."/>
        </authorList>
    </citation>
    <scope>NUCLEOTIDE SEQUENCE [LARGE SCALE GENOMIC DNA]</scope>
    <source>
        <strain evidence="2">DSM 20732</strain>
    </source>
</reference>
<organism evidence="1 2">
    <name type="scientific">Buchananella hordeovulneris</name>
    <dbReference type="NCBI Taxonomy" id="52770"/>
    <lineage>
        <taxon>Bacteria</taxon>
        <taxon>Bacillati</taxon>
        <taxon>Actinomycetota</taxon>
        <taxon>Actinomycetes</taxon>
        <taxon>Actinomycetales</taxon>
        <taxon>Actinomycetaceae</taxon>
        <taxon>Buchananella</taxon>
    </lineage>
</organism>
<comment type="caution">
    <text evidence="1">The sequence shown here is derived from an EMBL/GenBank/DDBJ whole genome shotgun (WGS) entry which is preliminary data.</text>
</comment>
<gene>
    <name evidence="1" type="ORF">BSZ40_08310</name>
</gene>